<dbReference type="Proteomes" id="UP001352852">
    <property type="component" value="Unassembled WGS sequence"/>
</dbReference>
<feature type="region of interest" description="Disordered" evidence="1">
    <location>
        <begin position="18"/>
        <end position="68"/>
    </location>
</feature>
<keyword evidence="2" id="KW-0812">Transmembrane</keyword>
<comment type="caution">
    <text evidence="2">The sequence shown here is derived from an EMBL/GenBank/DDBJ whole genome shotgun (WGS) entry which is preliminary data.</text>
</comment>
<reference evidence="2 3" key="1">
    <citation type="submission" date="2021-06" db="EMBL/GenBank/DDBJ databases">
        <authorList>
            <person name="Palmer J.M."/>
        </authorList>
    </citation>
    <scope>NUCLEOTIDE SEQUENCE [LARGE SCALE GENOMIC DNA]</scope>
    <source>
        <strain evidence="2 3">CL_MEX2019</strain>
        <tissue evidence="2">Muscle</tissue>
    </source>
</reference>
<evidence type="ECO:0000313" key="2">
    <source>
        <dbReference type="EMBL" id="MED6272399.1"/>
    </source>
</evidence>
<proteinExistence type="predicted"/>
<keyword evidence="3" id="KW-1185">Reference proteome</keyword>
<accession>A0ABU7DDT8</accession>
<dbReference type="EMBL" id="JAHUTJ010020721">
    <property type="protein sequence ID" value="MED6272399.1"/>
    <property type="molecule type" value="Genomic_DNA"/>
</dbReference>
<name>A0ABU7DDT8_9TELE</name>
<evidence type="ECO:0000256" key="1">
    <source>
        <dbReference type="SAM" id="MobiDB-lite"/>
    </source>
</evidence>
<keyword evidence="2" id="KW-0472">Membrane</keyword>
<feature type="compositionally biased region" description="Polar residues" evidence="1">
    <location>
        <begin position="58"/>
        <end position="68"/>
    </location>
</feature>
<dbReference type="PANTHER" id="PTHR13219">
    <property type="entry name" value="TRANSMEMBRANE PROTEIN 94"/>
    <property type="match status" value="1"/>
</dbReference>
<protein>
    <submittedName>
        <fullName evidence="2">Transmembrane protein 94</fullName>
    </submittedName>
</protein>
<dbReference type="PANTHER" id="PTHR13219:SF6">
    <property type="entry name" value="TRANSMEMBRANE PROTEIN 94"/>
    <property type="match status" value="1"/>
</dbReference>
<evidence type="ECO:0000313" key="3">
    <source>
        <dbReference type="Proteomes" id="UP001352852"/>
    </source>
</evidence>
<dbReference type="InterPro" id="IPR039720">
    <property type="entry name" value="TMEM94"/>
</dbReference>
<gene>
    <name evidence="2" type="primary">TMEM94_2</name>
    <name evidence="2" type="ORF">CHARACLAT_029847</name>
</gene>
<sequence>MGLETGWNCHISLTANGDGPCEGAPSSTGHGSLHEDLHQDSRDEAEGPLLQEEEAQSDLASFQPTDSDVPSFLEDCNRAKLPRGIHQVRPHLKNIDNVPLLVPLFTDCTPDTAAVTLSVWLSSLGLSKRIP</sequence>
<organism evidence="2 3">
    <name type="scientific">Characodon lateralis</name>
    <dbReference type="NCBI Taxonomy" id="208331"/>
    <lineage>
        <taxon>Eukaryota</taxon>
        <taxon>Metazoa</taxon>
        <taxon>Chordata</taxon>
        <taxon>Craniata</taxon>
        <taxon>Vertebrata</taxon>
        <taxon>Euteleostomi</taxon>
        <taxon>Actinopterygii</taxon>
        <taxon>Neopterygii</taxon>
        <taxon>Teleostei</taxon>
        <taxon>Neoteleostei</taxon>
        <taxon>Acanthomorphata</taxon>
        <taxon>Ovalentaria</taxon>
        <taxon>Atherinomorphae</taxon>
        <taxon>Cyprinodontiformes</taxon>
        <taxon>Goodeidae</taxon>
        <taxon>Characodon</taxon>
    </lineage>
</organism>
<feature type="compositionally biased region" description="Basic and acidic residues" evidence="1">
    <location>
        <begin position="32"/>
        <end position="45"/>
    </location>
</feature>